<sequence>MQKPYPQGTFETSSDEVLQRADFRIYCNSVYYSIFFRATLKCQILYKGQAVGLETCEWRHIPQPVYLTMA</sequence>
<accession>A0A1R3J1V1</accession>
<evidence type="ECO:0000313" key="2">
    <source>
        <dbReference type="Proteomes" id="UP000187203"/>
    </source>
</evidence>
<dbReference type="Proteomes" id="UP000187203">
    <property type="component" value="Unassembled WGS sequence"/>
</dbReference>
<gene>
    <name evidence="1" type="ORF">COLO4_20067</name>
</gene>
<comment type="caution">
    <text evidence="1">The sequence shown here is derived from an EMBL/GenBank/DDBJ whole genome shotgun (WGS) entry which is preliminary data.</text>
</comment>
<dbReference type="AlphaFoldDB" id="A0A1R3J1V1"/>
<name>A0A1R3J1V1_9ROSI</name>
<reference evidence="2" key="1">
    <citation type="submission" date="2013-09" db="EMBL/GenBank/DDBJ databases">
        <title>Corchorus olitorius genome sequencing.</title>
        <authorList>
            <person name="Alam M."/>
            <person name="Haque M.S."/>
            <person name="Islam M.S."/>
            <person name="Emdad E.M."/>
            <person name="Islam M.M."/>
            <person name="Ahmed B."/>
            <person name="Halim A."/>
            <person name="Hossen Q.M.M."/>
            <person name="Hossain M.Z."/>
            <person name="Ahmed R."/>
            <person name="Khan M.M."/>
            <person name="Islam R."/>
            <person name="Rashid M.M."/>
            <person name="Khan S.A."/>
            <person name="Rahman M.S."/>
            <person name="Alam M."/>
            <person name="Yahiya A.S."/>
            <person name="Khan M.S."/>
            <person name="Azam M.S."/>
            <person name="Haque T."/>
            <person name="Lashkar M.Z.H."/>
            <person name="Akhand A.I."/>
            <person name="Morshed G."/>
            <person name="Roy S."/>
            <person name="Uddin K.S."/>
            <person name="Rabeya T."/>
            <person name="Hossain A.S."/>
            <person name="Chowdhury A."/>
            <person name="Snigdha A.R."/>
            <person name="Mortoza M.S."/>
            <person name="Matin S.A."/>
            <person name="Hoque S.M.E."/>
            <person name="Islam M.K."/>
            <person name="Roy D.K."/>
            <person name="Haider R."/>
            <person name="Moosa M.M."/>
            <person name="Elias S.M."/>
            <person name="Hasan A.M."/>
            <person name="Jahan S."/>
            <person name="Shafiuddin M."/>
            <person name="Mahmood N."/>
            <person name="Shommy N.S."/>
        </authorList>
    </citation>
    <scope>NUCLEOTIDE SEQUENCE [LARGE SCALE GENOMIC DNA]</scope>
    <source>
        <strain evidence="2">cv. O-4</strain>
    </source>
</reference>
<protein>
    <submittedName>
        <fullName evidence="1">Uncharacterized protein</fullName>
    </submittedName>
</protein>
<keyword evidence="2" id="KW-1185">Reference proteome</keyword>
<evidence type="ECO:0000313" key="1">
    <source>
        <dbReference type="EMBL" id="OMO88803.1"/>
    </source>
</evidence>
<dbReference type="EMBL" id="AWUE01016985">
    <property type="protein sequence ID" value="OMO88803.1"/>
    <property type="molecule type" value="Genomic_DNA"/>
</dbReference>
<organism evidence="1 2">
    <name type="scientific">Corchorus olitorius</name>
    <dbReference type="NCBI Taxonomy" id="93759"/>
    <lineage>
        <taxon>Eukaryota</taxon>
        <taxon>Viridiplantae</taxon>
        <taxon>Streptophyta</taxon>
        <taxon>Embryophyta</taxon>
        <taxon>Tracheophyta</taxon>
        <taxon>Spermatophyta</taxon>
        <taxon>Magnoliopsida</taxon>
        <taxon>eudicotyledons</taxon>
        <taxon>Gunneridae</taxon>
        <taxon>Pentapetalae</taxon>
        <taxon>rosids</taxon>
        <taxon>malvids</taxon>
        <taxon>Malvales</taxon>
        <taxon>Malvaceae</taxon>
        <taxon>Grewioideae</taxon>
        <taxon>Apeibeae</taxon>
        <taxon>Corchorus</taxon>
    </lineage>
</organism>
<proteinExistence type="predicted"/>